<evidence type="ECO:0008006" key="3">
    <source>
        <dbReference type="Google" id="ProtNLM"/>
    </source>
</evidence>
<evidence type="ECO:0000313" key="2">
    <source>
        <dbReference type="Proteomes" id="UP001210809"/>
    </source>
</evidence>
<sequence length="1020" mass="115906">MCKFYIGYIKIHVSYAVKPQGCQYSNGGNQMQARDLKSIIESENHELKTQFCNVPFTITPDRNIYNIIRNKYKELALEAQTKFAEINEQFEDLDDLINNAPSAFVYCIEKALLELIQDIISVDIYTIDKDAVVNMAFDGVYFDEFTEAFKVIDKKYEKILTDLNDAEYARELRKESRPRWQSATFGGNAINAWSNQLDATAMNITEGIAYSLVNAVGNMMSRSYARSQIKELFNTMSLRQDMVNSVYDSCFNLHLLLLDIVEKNTAIKFDGTVSAADTQKAQAMFNNMMSISLPPEKRDAFIVQIFELDPYEDSFYSKLIDTMGDEDDSIGKFSEFFGVNIFDIKNDILARFVNDNIGETEEDAVKCKGLMEEYAAKIGLSTVQIVQARNIVEERLKYFNDLYCTVDGVLMDSRAEADLAREELPQITAIFETVTKPTDKSDLDYENDLIEKRKQIDSFKTKVKDKYLESIDALLSDFDRLFRKEGKFDHSLTREEAGAIRAFEYVKGMRITSFEERDNAVKMLTERLSHLGITEAQAENAYAYLDEVEKNLCVIDGIQFANREEALKATAELNEITAIVNAVPKPDKNSVLPYEKMLDETKAKLESYETDVKNKYIGIIEQYKAKFDTTFRTVGFTVYETRKEAAAQRALNFAKSVIPKGYTEQDLIDARQKVDEFLLTVGITFEEAEQVSELFRQCYLNVNTVDGIAFNSKEEAEAARAELAEITAMMSDVPKPNPDLLLDYEQKLFDVKAKLEECRTPVKNKYIAIIDDYITKFDTTFKTTGAFSKAETRQQAAQIRALKLVKSIAPTGCTYDDVDKAIKALDDTLPKLGIDKTLATDATDYIQAQEDKLNTVDGVVLPDRENAALAKKELEEIQNIMFKVAPPQNEPLLSYERNLLEIEDKLSQLRTPVKDKYIGIIKKHLVDFDEKFRKVSLIKTAATREEAAKERALKFVKSKTYNTVTDVNNARNELAELLPELGITSEQATEANEYLTNTENKLNGTAPQSKLKGVFGMFKK</sequence>
<proteinExistence type="predicted"/>
<protein>
    <recommendedName>
        <fullName evidence="3">ATPase involved in DNA repair</fullName>
    </recommendedName>
</protein>
<comment type="caution">
    <text evidence="1">The sequence shown here is derived from an EMBL/GenBank/DDBJ whole genome shotgun (WGS) entry which is preliminary data.</text>
</comment>
<name>A0AAW6D7U4_9FIRM</name>
<reference evidence="1" key="1">
    <citation type="submission" date="2023-01" db="EMBL/GenBank/DDBJ databases">
        <title>Human gut microbiome strain richness.</title>
        <authorList>
            <person name="Chen-Liaw A."/>
        </authorList>
    </citation>
    <scope>NUCLEOTIDE SEQUENCE</scope>
    <source>
        <strain evidence="1">1001283st1_G1_1001283B150217_161031</strain>
    </source>
</reference>
<dbReference type="EMBL" id="JAQLXW010000023">
    <property type="protein sequence ID" value="MDB8004822.1"/>
    <property type="molecule type" value="Genomic_DNA"/>
</dbReference>
<dbReference type="Proteomes" id="UP001210809">
    <property type="component" value="Unassembled WGS sequence"/>
</dbReference>
<accession>A0AAW6D7U4</accession>
<evidence type="ECO:0000313" key="1">
    <source>
        <dbReference type="EMBL" id="MDB8004822.1"/>
    </source>
</evidence>
<organism evidence="1 2">
    <name type="scientific">[Eubacterium] siraeum</name>
    <dbReference type="NCBI Taxonomy" id="39492"/>
    <lineage>
        <taxon>Bacteria</taxon>
        <taxon>Bacillati</taxon>
        <taxon>Bacillota</taxon>
        <taxon>Clostridia</taxon>
        <taxon>Eubacteriales</taxon>
        <taxon>Oscillospiraceae</taxon>
        <taxon>Oscillospiraceae incertae sedis</taxon>
    </lineage>
</organism>
<gene>
    <name evidence="1" type="ORF">PNE09_12245</name>
</gene>
<dbReference type="AlphaFoldDB" id="A0AAW6D7U4"/>